<proteinExistence type="predicted"/>
<keyword evidence="2" id="KW-1185">Reference proteome</keyword>
<dbReference type="HOGENOM" id="CLU_1147306_0_0_1"/>
<dbReference type="Proteomes" id="UP000053593">
    <property type="component" value="Unassembled WGS sequence"/>
</dbReference>
<sequence length="242" mass="27124">MYEGVQELLCLPDQLDGKLATDKELLLVAVHGDVHEMDDCDISLEISLPVISSDDRSTRHWSEPTFSEQQLLHIYHVATLLICEAAATWSLNELEKLHLRPSRMLGLALTLGVRRWLTPAMESLFARQAFLYSAGERAEMEFEAASVLANAQFYLLKESVNRASVPPPVNFGFGAQECPYQGYNHDKSPCAAKWDQIWWDKVGQKLVHPDSPLPFGEATDYTKKIDSPVQGHSDQGCCRGVH</sequence>
<reference evidence="1 2" key="1">
    <citation type="submission" date="2014-04" db="EMBL/GenBank/DDBJ databases">
        <title>Evolutionary Origins and Diversification of the Mycorrhizal Mutualists.</title>
        <authorList>
            <consortium name="DOE Joint Genome Institute"/>
            <consortium name="Mycorrhizal Genomics Consortium"/>
            <person name="Kohler A."/>
            <person name="Kuo A."/>
            <person name="Nagy L.G."/>
            <person name="Floudas D."/>
            <person name="Copeland A."/>
            <person name="Barry K.W."/>
            <person name="Cichocki N."/>
            <person name="Veneault-Fourrey C."/>
            <person name="LaButti K."/>
            <person name="Lindquist E.A."/>
            <person name="Lipzen A."/>
            <person name="Lundell T."/>
            <person name="Morin E."/>
            <person name="Murat C."/>
            <person name="Riley R."/>
            <person name="Ohm R."/>
            <person name="Sun H."/>
            <person name="Tunlid A."/>
            <person name="Henrissat B."/>
            <person name="Grigoriev I.V."/>
            <person name="Hibbett D.S."/>
            <person name="Martin F."/>
        </authorList>
    </citation>
    <scope>NUCLEOTIDE SEQUENCE [LARGE SCALE GENOMIC DNA]</scope>
    <source>
        <strain evidence="1 2">FD-317 M1</strain>
    </source>
</reference>
<evidence type="ECO:0000313" key="1">
    <source>
        <dbReference type="EMBL" id="KIK58798.1"/>
    </source>
</evidence>
<dbReference type="OrthoDB" id="2985972at2759"/>
<gene>
    <name evidence="1" type="ORF">GYMLUDRAFT_245878</name>
</gene>
<organism evidence="1 2">
    <name type="scientific">Collybiopsis luxurians FD-317 M1</name>
    <dbReference type="NCBI Taxonomy" id="944289"/>
    <lineage>
        <taxon>Eukaryota</taxon>
        <taxon>Fungi</taxon>
        <taxon>Dikarya</taxon>
        <taxon>Basidiomycota</taxon>
        <taxon>Agaricomycotina</taxon>
        <taxon>Agaricomycetes</taxon>
        <taxon>Agaricomycetidae</taxon>
        <taxon>Agaricales</taxon>
        <taxon>Marasmiineae</taxon>
        <taxon>Omphalotaceae</taxon>
        <taxon>Collybiopsis</taxon>
        <taxon>Collybiopsis luxurians</taxon>
    </lineage>
</organism>
<name>A0A0D0CSV9_9AGAR</name>
<evidence type="ECO:0000313" key="2">
    <source>
        <dbReference type="Proteomes" id="UP000053593"/>
    </source>
</evidence>
<protein>
    <submittedName>
        <fullName evidence="1">Uncharacterized protein</fullName>
    </submittedName>
</protein>
<dbReference type="EMBL" id="KN834783">
    <property type="protein sequence ID" value="KIK58798.1"/>
    <property type="molecule type" value="Genomic_DNA"/>
</dbReference>
<dbReference type="AlphaFoldDB" id="A0A0D0CSV9"/>
<accession>A0A0D0CSV9</accession>